<dbReference type="Pfam" id="PF00400">
    <property type="entry name" value="WD40"/>
    <property type="match status" value="3"/>
</dbReference>
<dbReference type="CDD" id="cd15718">
    <property type="entry name" value="FYVE_WDFY1_like"/>
    <property type="match status" value="1"/>
</dbReference>
<evidence type="ECO:0000313" key="12">
    <source>
        <dbReference type="EMBL" id="KAK8775114.1"/>
    </source>
</evidence>
<dbReference type="SUPFAM" id="SSF57903">
    <property type="entry name" value="FYVE/PHD zinc finger"/>
    <property type="match status" value="1"/>
</dbReference>
<proteinExistence type="predicted"/>
<dbReference type="Gene3D" id="3.30.40.10">
    <property type="entry name" value="Zinc/RING finger domain, C3HC4 (zinc finger)"/>
    <property type="match status" value="1"/>
</dbReference>
<dbReference type="InterPro" id="IPR020472">
    <property type="entry name" value="WD40_PAC1"/>
</dbReference>
<dbReference type="InterPro" id="IPR013083">
    <property type="entry name" value="Znf_RING/FYVE/PHD"/>
</dbReference>
<dbReference type="PROSITE" id="PS00678">
    <property type="entry name" value="WD_REPEATS_1"/>
    <property type="match status" value="3"/>
</dbReference>
<evidence type="ECO:0000256" key="6">
    <source>
        <dbReference type="ARBA" id="ARBA00022771"/>
    </source>
</evidence>
<keyword evidence="10" id="KW-0732">Signal</keyword>
<feature type="repeat" description="WD" evidence="9">
    <location>
        <begin position="37"/>
        <end position="68"/>
    </location>
</feature>
<dbReference type="Proteomes" id="UP001321473">
    <property type="component" value="Unassembled WGS sequence"/>
</dbReference>
<dbReference type="InterPro" id="IPR019775">
    <property type="entry name" value="WD40_repeat_CS"/>
</dbReference>
<dbReference type="InterPro" id="IPR036322">
    <property type="entry name" value="WD40_repeat_dom_sf"/>
</dbReference>
<dbReference type="InterPro" id="IPR000306">
    <property type="entry name" value="Znf_FYVE"/>
</dbReference>
<dbReference type="FunFam" id="3.30.40.10:FF:000105">
    <property type="entry name" value="WD repeat and FYVE domain-containing protein 2"/>
    <property type="match status" value="1"/>
</dbReference>
<keyword evidence="13" id="KW-1185">Reference proteome</keyword>
<evidence type="ECO:0000256" key="9">
    <source>
        <dbReference type="PROSITE-ProRule" id="PRU00221"/>
    </source>
</evidence>
<dbReference type="InterPro" id="IPR042234">
    <property type="entry name" value="WDFY1/WDFY2"/>
</dbReference>
<dbReference type="InterPro" id="IPR011011">
    <property type="entry name" value="Znf_FYVE_PHD"/>
</dbReference>
<dbReference type="PROSITE" id="PS50178">
    <property type="entry name" value="ZF_FYVE"/>
    <property type="match status" value="1"/>
</dbReference>
<protein>
    <recommendedName>
        <fullName evidence="11">FYVE-type domain-containing protein</fullName>
    </recommendedName>
</protein>
<evidence type="ECO:0000256" key="5">
    <source>
        <dbReference type="ARBA" id="ARBA00022753"/>
    </source>
</evidence>
<organism evidence="12 13">
    <name type="scientific">Amblyomma americanum</name>
    <name type="common">Lone star tick</name>
    <dbReference type="NCBI Taxonomy" id="6943"/>
    <lineage>
        <taxon>Eukaryota</taxon>
        <taxon>Metazoa</taxon>
        <taxon>Ecdysozoa</taxon>
        <taxon>Arthropoda</taxon>
        <taxon>Chelicerata</taxon>
        <taxon>Arachnida</taxon>
        <taxon>Acari</taxon>
        <taxon>Parasitiformes</taxon>
        <taxon>Ixodida</taxon>
        <taxon>Ixodoidea</taxon>
        <taxon>Ixodidae</taxon>
        <taxon>Amblyomminae</taxon>
        <taxon>Amblyomma</taxon>
    </lineage>
</organism>
<evidence type="ECO:0000313" key="13">
    <source>
        <dbReference type="Proteomes" id="UP001321473"/>
    </source>
</evidence>
<dbReference type="InterPro" id="IPR017455">
    <property type="entry name" value="Znf_FYVE-rel"/>
</dbReference>
<dbReference type="PRINTS" id="PR00320">
    <property type="entry name" value="GPROTEINBRPT"/>
</dbReference>
<gene>
    <name evidence="12" type="ORF">V5799_031540</name>
</gene>
<evidence type="ECO:0000256" key="10">
    <source>
        <dbReference type="SAM" id="SignalP"/>
    </source>
</evidence>
<comment type="caution">
    <text evidence="12">The sequence shown here is derived from an EMBL/GenBank/DDBJ whole genome shotgun (WGS) entry which is preliminary data.</text>
</comment>
<dbReference type="AlphaFoldDB" id="A0AAQ4EK68"/>
<dbReference type="PANTHER" id="PTHR46189:SF1">
    <property type="entry name" value="LD41958P"/>
    <property type="match status" value="1"/>
</dbReference>
<feature type="repeat" description="WD" evidence="9">
    <location>
        <begin position="212"/>
        <end position="245"/>
    </location>
</feature>
<name>A0AAQ4EK68_AMBAM</name>
<evidence type="ECO:0000256" key="2">
    <source>
        <dbReference type="ARBA" id="ARBA00022574"/>
    </source>
</evidence>
<evidence type="ECO:0000256" key="4">
    <source>
        <dbReference type="ARBA" id="ARBA00022737"/>
    </source>
</evidence>
<feature type="signal peptide" evidence="10">
    <location>
        <begin position="1"/>
        <end position="18"/>
    </location>
</feature>
<evidence type="ECO:0000256" key="1">
    <source>
        <dbReference type="ARBA" id="ARBA00004412"/>
    </source>
</evidence>
<dbReference type="GO" id="GO:0005769">
    <property type="term" value="C:early endosome"/>
    <property type="evidence" value="ECO:0007669"/>
    <property type="project" value="UniProtKB-SubCell"/>
</dbReference>
<dbReference type="PROSITE" id="PS50294">
    <property type="entry name" value="WD_REPEATS_REGION"/>
    <property type="match status" value="3"/>
</dbReference>
<dbReference type="InterPro" id="IPR001680">
    <property type="entry name" value="WD40_rpt"/>
</dbReference>
<dbReference type="Gene3D" id="2.130.10.10">
    <property type="entry name" value="YVTN repeat-like/Quinoprotein amine dehydrogenase"/>
    <property type="match status" value="2"/>
</dbReference>
<dbReference type="GO" id="GO:0008270">
    <property type="term" value="F:zinc ion binding"/>
    <property type="evidence" value="ECO:0007669"/>
    <property type="project" value="UniProtKB-KW"/>
</dbReference>
<feature type="domain" description="FYVE-type" evidence="11">
    <location>
        <begin position="298"/>
        <end position="369"/>
    </location>
</feature>
<dbReference type="PANTHER" id="PTHR46189">
    <property type="entry name" value="LD41958P"/>
    <property type="match status" value="1"/>
</dbReference>
<keyword evidence="7" id="KW-0862">Zinc</keyword>
<keyword evidence="6 8" id="KW-0863">Zinc-finger</keyword>
<accession>A0AAQ4EK68</accession>
<evidence type="ECO:0000256" key="8">
    <source>
        <dbReference type="PROSITE-ProRule" id="PRU00091"/>
    </source>
</evidence>
<dbReference type="SUPFAM" id="SSF50978">
    <property type="entry name" value="WD40 repeat-like"/>
    <property type="match status" value="1"/>
</dbReference>
<dbReference type="InterPro" id="IPR015943">
    <property type="entry name" value="WD40/YVTN_repeat-like_dom_sf"/>
</dbReference>
<evidence type="ECO:0000256" key="7">
    <source>
        <dbReference type="ARBA" id="ARBA00022833"/>
    </source>
</evidence>
<evidence type="ECO:0000259" key="11">
    <source>
        <dbReference type="PROSITE" id="PS50178"/>
    </source>
</evidence>
<keyword evidence="5" id="KW-0967">Endosome</keyword>
<feature type="repeat" description="WD" evidence="9">
    <location>
        <begin position="255"/>
        <end position="296"/>
    </location>
</feature>
<dbReference type="SMART" id="SM00320">
    <property type="entry name" value="WD40"/>
    <property type="match status" value="6"/>
</dbReference>
<keyword evidence="3" id="KW-0479">Metal-binding</keyword>
<dbReference type="PROSITE" id="PS50082">
    <property type="entry name" value="WD_REPEATS_2"/>
    <property type="match status" value="3"/>
</dbReference>
<keyword evidence="4" id="KW-0677">Repeat</keyword>
<dbReference type="SMART" id="SM00064">
    <property type="entry name" value="FYVE"/>
    <property type="match status" value="1"/>
</dbReference>
<sequence length="416" mass="46978">MRFKALLVMRGAVACIKGSECPVESPNAKKPQLINKLEGHQEPVNVAVIIPGEEGVISISDDRTVRVWLRRDTGQYWPSICHNMPSAASAMDYNSETRRLFIGMDNGSISEFQISDDFNKMTHQKNYLAHQGRVMGIVFSLIAEWVLSVARDKHFLWHCSETGRRLGAFQSGAWCMALQFDAQSKHAFVGDYSGQITMLKVEQTGYKPVTTLKGHSGSIRCLTWDAERKLLFSGGFDQTIIVWDIGGKQGTAYELQGHHNKVTALCYHSPGKTLISAGEDSMLVFWNMTTKRIETPEWGESDTCQRCSRPFFWNIKAMVDQKTIGIRQHHCRKCGKAVCDKCSSNRSCIPIMGYEFDVRVCDECHVVITDDDRTSMATFHDAKHAIVHMHLDLTRGHLLTTGTDRIMKIWDISHML</sequence>
<feature type="chain" id="PRO_5042932673" description="FYVE-type domain-containing protein" evidence="10">
    <location>
        <begin position="19"/>
        <end position="416"/>
    </location>
</feature>
<dbReference type="EMBL" id="JARKHS020014516">
    <property type="protein sequence ID" value="KAK8775114.1"/>
    <property type="molecule type" value="Genomic_DNA"/>
</dbReference>
<comment type="subcellular location">
    <subcellularLocation>
        <location evidence="1">Early endosome</location>
    </subcellularLocation>
</comment>
<dbReference type="Pfam" id="PF01363">
    <property type="entry name" value="FYVE"/>
    <property type="match status" value="1"/>
</dbReference>
<reference evidence="12 13" key="1">
    <citation type="journal article" date="2023" name="Arcadia Sci">
        <title>De novo assembly of a long-read Amblyomma americanum tick genome.</title>
        <authorList>
            <person name="Chou S."/>
            <person name="Poskanzer K.E."/>
            <person name="Rollins M."/>
            <person name="Thuy-Boun P.S."/>
        </authorList>
    </citation>
    <scope>NUCLEOTIDE SEQUENCE [LARGE SCALE GENOMIC DNA]</scope>
    <source>
        <strain evidence="12">F_SG_1</strain>
        <tissue evidence="12">Salivary glands</tissue>
    </source>
</reference>
<keyword evidence="2 9" id="KW-0853">WD repeat</keyword>
<evidence type="ECO:0000256" key="3">
    <source>
        <dbReference type="ARBA" id="ARBA00022723"/>
    </source>
</evidence>